<dbReference type="KEGG" id="elux:BTN50_1939"/>
<dbReference type="Proteomes" id="UP000218160">
    <property type="component" value="Chromosome 2"/>
</dbReference>
<evidence type="ECO:0000313" key="1">
    <source>
        <dbReference type="EMBL" id="ATF10354.1"/>
    </source>
</evidence>
<accession>A0A291BBJ4</accession>
<dbReference type="AlphaFoldDB" id="A0A291BBJ4"/>
<name>A0A291BBJ4_9GAMM</name>
<sequence>MNNLHYKTNNWEQYNEALINCGSLTFWIDKEATQLWSQTKRMVIMKDLVYLAT</sequence>
<protein>
    <submittedName>
        <fullName evidence="1">Mobile element protein</fullName>
    </submittedName>
</protein>
<evidence type="ECO:0000313" key="2">
    <source>
        <dbReference type="Proteomes" id="UP000218160"/>
    </source>
</evidence>
<dbReference type="EMBL" id="CP020663">
    <property type="protein sequence ID" value="ATF10354.1"/>
    <property type="molecule type" value="Genomic_DNA"/>
</dbReference>
<gene>
    <name evidence="1" type="ORF">BTN50_1939</name>
</gene>
<proteinExistence type="predicted"/>
<reference evidence="2" key="1">
    <citation type="submission" date="2017-04" db="EMBL/GenBank/DDBJ databases">
        <title>Genome evolution of the luminous symbionts of deep sea anglerfish.</title>
        <authorList>
            <person name="Hendry T.A."/>
        </authorList>
    </citation>
    <scope>NUCLEOTIDE SEQUENCE [LARGE SCALE GENOMIC DNA]</scope>
</reference>
<keyword evidence="2" id="KW-1185">Reference proteome</keyword>
<organism evidence="1 2">
    <name type="scientific">Candidatus Enterovibrio altilux</name>
    <dbReference type="NCBI Taxonomy" id="1927128"/>
    <lineage>
        <taxon>Bacteria</taxon>
        <taxon>Pseudomonadati</taxon>
        <taxon>Pseudomonadota</taxon>
        <taxon>Gammaproteobacteria</taxon>
        <taxon>Vibrionales</taxon>
        <taxon>Vibrionaceae</taxon>
        <taxon>Enterovibrio</taxon>
    </lineage>
</organism>